<keyword evidence="2" id="KW-1185">Reference proteome</keyword>
<dbReference type="InterPro" id="IPR021739">
    <property type="entry name" value="SaV-like"/>
</dbReference>
<name>A0A024QBG4_9BACI</name>
<protein>
    <recommendedName>
        <fullName evidence="3">DUF3310 domain-containing protein</fullName>
    </recommendedName>
</protein>
<dbReference type="EMBL" id="CCDP010000001">
    <property type="protein sequence ID" value="CDQ39520.1"/>
    <property type="molecule type" value="Genomic_DNA"/>
</dbReference>
<proteinExistence type="predicted"/>
<evidence type="ECO:0008006" key="3">
    <source>
        <dbReference type="Google" id="ProtNLM"/>
    </source>
</evidence>
<dbReference type="Pfam" id="PF11753">
    <property type="entry name" value="DUF3310"/>
    <property type="match status" value="1"/>
</dbReference>
<dbReference type="STRING" id="1462526.BN990_01825"/>
<dbReference type="Proteomes" id="UP000028875">
    <property type="component" value="Unassembled WGS sequence"/>
</dbReference>
<reference evidence="2" key="2">
    <citation type="submission" date="2014-05" db="EMBL/GenBank/DDBJ databases">
        <title>Draft genome sequence of Virgibacillus massiliensis Vm-5.</title>
        <authorList>
            <person name="Khelaifia S."/>
            <person name="Croce O."/>
            <person name="Lagier J.C."/>
            <person name="Raoult D."/>
        </authorList>
    </citation>
    <scope>NUCLEOTIDE SEQUENCE [LARGE SCALE GENOMIC DNA]</scope>
    <source>
        <strain evidence="2">Vm-5</strain>
    </source>
</reference>
<evidence type="ECO:0000313" key="1">
    <source>
        <dbReference type="EMBL" id="CDQ39520.1"/>
    </source>
</evidence>
<accession>A0A024QBG4</accession>
<gene>
    <name evidence="1" type="ORF">BN990_01825</name>
</gene>
<dbReference type="RefSeq" id="WP_198433935.1">
    <property type="nucleotide sequence ID" value="NZ_BNER01000002.1"/>
</dbReference>
<dbReference type="eggNOG" id="ENOG5033BW7">
    <property type="taxonomic scope" value="Bacteria"/>
</dbReference>
<evidence type="ECO:0000313" key="2">
    <source>
        <dbReference type="Proteomes" id="UP000028875"/>
    </source>
</evidence>
<comment type="caution">
    <text evidence="1">The sequence shown here is derived from an EMBL/GenBank/DDBJ whole genome shotgun (WGS) entry which is preliminary data.</text>
</comment>
<reference evidence="1 2" key="1">
    <citation type="submission" date="2014-03" db="EMBL/GenBank/DDBJ databases">
        <authorList>
            <person name="Urmite Genomes U."/>
        </authorList>
    </citation>
    <scope>NUCLEOTIDE SEQUENCE [LARGE SCALE GENOMIC DNA]</scope>
    <source>
        <strain evidence="1 2">Vm-5</strain>
    </source>
</reference>
<dbReference type="AlphaFoldDB" id="A0A024QBG4"/>
<sequence>MIPKYFEFEMNGTLGKKRYTAIQTHGGFEVYGNSTGNFIKHYGDATVARKLGEKEWLMIHKEESDNVNHPDHYQGKTEVIDIIEQATEGLQGINAVCTGNVIKYVMRFQKKGGVEDLKKAQWYLNKLIGGYENE</sequence>
<organism evidence="1 2">
    <name type="scientific">Virgibacillus massiliensis</name>
    <dbReference type="NCBI Taxonomy" id="1462526"/>
    <lineage>
        <taxon>Bacteria</taxon>
        <taxon>Bacillati</taxon>
        <taxon>Bacillota</taxon>
        <taxon>Bacilli</taxon>
        <taxon>Bacillales</taxon>
        <taxon>Bacillaceae</taxon>
        <taxon>Virgibacillus</taxon>
    </lineage>
</organism>